<sequence>MTLPRNWGASPAEVAAPYPCDRFVGGPSEDWFRAVTVEAGADVVFAWLCQLKVAPYSYDLLDNGGRRSPRTRTAGLDRLELGQTFMTIFDLVDFTPGRQVTLRMAEPRFAWLFGALVVSYTVRDREPGTSRLVVKMRVPVESGPVRVGVIRALLGWGDLLMMRRQLRTLGRLAARDAALG</sequence>
<organism evidence="1 2">
    <name type="scientific">Nonomuraea muscovyensis</name>
    <dbReference type="NCBI Taxonomy" id="1124761"/>
    <lineage>
        <taxon>Bacteria</taxon>
        <taxon>Bacillati</taxon>
        <taxon>Actinomycetota</taxon>
        <taxon>Actinomycetes</taxon>
        <taxon>Streptosporangiales</taxon>
        <taxon>Streptosporangiaceae</taxon>
        <taxon>Nonomuraea</taxon>
    </lineage>
</organism>
<reference evidence="1 2" key="1">
    <citation type="submission" date="2020-08" db="EMBL/GenBank/DDBJ databases">
        <title>Sequencing the genomes of 1000 actinobacteria strains.</title>
        <authorList>
            <person name="Klenk H.-P."/>
        </authorList>
    </citation>
    <scope>NUCLEOTIDE SEQUENCE [LARGE SCALE GENOMIC DNA]</scope>
    <source>
        <strain evidence="1 2">DSM 45913</strain>
    </source>
</reference>
<dbReference type="Proteomes" id="UP000583800">
    <property type="component" value="Unassembled WGS sequence"/>
</dbReference>
<protein>
    <recommendedName>
        <fullName evidence="3">SRPBCC family protein</fullName>
    </recommendedName>
</protein>
<proteinExistence type="predicted"/>
<evidence type="ECO:0000313" key="1">
    <source>
        <dbReference type="EMBL" id="MBB6347566.1"/>
    </source>
</evidence>
<keyword evidence="2" id="KW-1185">Reference proteome</keyword>
<name>A0A7X0C4M2_9ACTN</name>
<gene>
    <name evidence="1" type="ORF">FHU36_004111</name>
</gene>
<accession>A0A7X0C4M2</accession>
<comment type="caution">
    <text evidence="1">The sequence shown here is derived from an EMBL/GenBank/DDBJ whole genome shotgun (WGS) entry which is preliminary data.</text>
</comment>
<dbReference type="EMBL" id="JACHJB010000002">
    <property type="protein sequence ID" value="MBB6347566.1"/>
    <property type="molecule type" value="Genomic_DNA"/>
</dbReference>
<evidence type="ECO:0008006" key="3">
    <source>
        <dbReference type="Google" id="ProtNLM"/>
    </source>
</evidence>
<evidence type="ECO:0000313" key="2">
    <source>
        <dbReference type="Proteomes" id="UP000583800"/>
    </source>
</evidence>
<dbReference type="RefSeq" id="WP_185085487.1">
    <property type="nucleotide sequence ID" value="NZ_JACHJB010000002.1"/>
</dbReference>
<dbReference type="AlphaFoldDB" id="A0A7X0C4M2"/>